<sequence length="127" mass="13487">MDYTTAVAQVRLLIADVATDETKRVLTDAHVGGFLTLQGAAPEDGAQSWQVRRAAADALTTIAASETLIGKYVRTADGLTTDGTKVGAELRAQADRQLAIADREEADHDAADGAFGVLEFQPYPRGR</sequence>
<name>D1BW70_XYLCX</name>
<dbReference type="RefSeq" id="WP_012877317.1">
    <property type="nucleotide sequence ID" value="NC_013530.1"/>
</dbReference>
<proteinExistence type="predicted"/>
<reference evidence="1 2" key="2">
    <citation type="journal article" date="2010" name="Stand. Genomic Sci.">
        <title>Complete genome sequence of Xylanimonas cellulosilytica type strain (XIL07).</title>
        <authorList>
            <person name="Foster B."/>
            <person name="Pukall R."/>
            <person name="Abt B."/>
            <person name="Nolan M."/>
            <person name="Glavina Del Rio T."/>
            <person name="Chen F."/>
            <person name="Lucas S."/>
            <person name="Tice H."/>
            <person name="Pitluck S."/>
            <person name="Cheng J.-F."/>
            <person name="Chertkov O."/>
            <person name="Brettin T."/>
            <person name="Han C."/>
            <person name="Detter J.C."/>
            <person name="Bruce D."/>
            <person name="Goodwin L."/>
            <person name="Ivanova N."/>
            <person name="Mavromatis K."/>
            <person name="Pati A."/>
            <person name="Mikhailova N."/>
            <person name="Chen A."/>
            <person name="Palaniappan K."/>
            <person name="Land M."/>
            <person name="Hauser L."/>
            <person name="Chang Y.-J."/>
            <person name="Jeffries C.D."/>
            <person name="Chain P."/>
            <person name="Rohde M."/>
            <person name="Goeker M."/>
            <person name="Bristow J."/>
            <person name="Eisen J.A."/>
            <person name="Markowitz V."/>
            <person name="Hugenholtz P."/>
            <person name="Kyrpides N.C."/>
            <person name="Klenk H.-P."/>
            <person name="Lapidus A."/>
        </authorList>
    </citation>
    <scope>NUCLEOTIDE SEQUENCE [LARGE SCALE GENOMIC DNA]</scope>
    <source>
        <strain evidence="2">DSM 15894 / CECT 5975 / LMG 20990 / XIL07</strain>
    </source>
</reference>
<gene>
    <name evidence="1" type="ordered locus">Xcel_0534</name>
</gene>
<dbReference type="HOGENOM" id="CLU_1969694_0_0_11"/>
<dbReference type="STRING" id="446471.Xcel_0534"/>
<organism evidence="1 2">
    <name type="scientific">Xylanimonas cellulosilytica (strain DSM 15894 / JCM 12276 / CECT 5975 / KCTC 9989 / LMG 20990 / NBRC 107835 / XIL07)</name>
    <dbReference type="NCBI Taxonomy" id="446471"/>
    <lineage>
        <taxon>Bacteria</taxon>
        <taxon>Bacillati</taxon>
        <taxon>Actinomycetota</taxon>
        <taxon>Actinomycetes</taxon>
        <taxon>Micrococcales</taxon>
        <taxon>Promicromonosporaceae</taxon>
        <taxon>Xylanimonas</taxon>
    </lineage>
</organism>
<dbReference type="KEGG" id="xce:Xcel_0534"/>
<keyword evidence="2" id="KW-1185">Reference proteome</keyword>
<dbReference type="EMBL" id="CP001821">
    <property type="protein sequence ID" value="ACZ29573.1"/>
    <property type="molecule type" value="Genomic_DNA"/>
</dbReference>
<protein>
    <submittedName>
        <fullName evidence="1">Uncharacterized protein</fullName>
    </submittedName>
</protein>
<evidence type="ECO:0000313" key="2">
    <source>
        <dbReference type="Proteomes" id="UP000002255"/>
    </source>
</evidence>
<evidence type="ECO:0000313" key="1">
    <source>
        <dbReference type="EMBL" id="ACZ29573.1"/>
    </source>
</evidence>
<dbReference type="OrthoDB" id="4946577at2"/>
<dbReference type="AlphaFoldDB" id="D1BW70"/>
<reference evidence="2" key="1">
    <citation type="submission" date="2009-11" db="EMBL/GenBank/DDBJ databases">
        <title>The complete chromosome of Xylanimonas cellulosilytica DSM 15894.</title>
        <authorList>
            <consortium name="US DOE Joint Genome Institute (JGI-PGF)"/>
            <person name="Lucas S."/>
            <person name="Copeland A."/>
            <person name="Lapidus A."/>
            <person name="Glavina del Rio T."/>
            <person name="Dalin E."/>
            <person name="Tice H."/>
            <person name="Bruce D."/>
            <person name="Goodwin L."/>
            <person name="Pitluck S."/>
            <person name="Kyrpides N."/>
            <person name="Mavromatis K."/>
            <person name="Ivanova N."/>
            <person name="Mikhailova N."/>
            <person name="Foster B."/>
            <person name="Clum A."/>
            <person name="Brettin T."/>
            <person name="Detter J.C."/>
            <person name="Han C."/>
            <person name="Larimer F."/>
            <person name="Land M."/>
            <person name="Hauser L."/>
            <person name="Markowitz V."/>
            <person name="Cheng J.F."/>
            <person name="Hugenholtz P."/>
            <person name="Woyke T."/>
            <person name="Wu D."/>
            <person name="Gehrich-Schroeter G."/>
            <person name="Schneider S."/>
            <person name="Pukall S.R."/>
            <person name="Klenk H.P."/>
            <person name="Eisen J.A."/>
        </authorList>
    </citation>
    <scope>NUCLEOTIDE SEQUENCE [LARGE SCALE GENOMIC DNA]</scope>
    <source>
        <strain evidence="2">DSM 15894 / CECT 5975 / LMG 20990 / XIL07</strain>
    </source>
</reference>
<accession>D1BW70</accession>
<dbReference type="Proteomes" id="UP000002255">
    <property type="component" value="Chromosome"/>
</dbReference>
<dbReference type="eggNOG" id="ENOG5033IIA">
    <property type="taxonomic scope" value="Bacteria"/>
</dbReference>